<accession>A0A261SCS1</accession>
<evidence type="ECO:0000256" key="4">
    <source>
        <dbReference type="ARBA" id="ARBA00022475"/>
    </source>
</evidence>
<feature type="domain" description="Major facilitator superfamily (MFS) profile" evidence="9">
    <location>
        <begin position="19"/>
        <end position="401"/>
    </location>
</feature>
<protein>
    <submittedName>
        <fullName evidence="10">MFS transporter</fullName>
    </submittedName>
</protein>
<keyword evidence="4" id="KW-1003">Cell membrane</keyword>
<comment type="similarity">
    <text evidence="2">Belongs to the major facilitator superfamily.</text>
</comment>
<keyword evidence="3" id="KW-0813">Transport</keyword>
<dbReference type="GO" id="GO:0005886">
    <property type="term" value="C:plasma membrane"/>
    <property type="evidence" value="ECO:0007669"/>
    <property type="project" value="UniProtKB-SubCell"/>
</dbReference>
<evidence type="ECO:0000259" key="9">
    <source>
        <dbReference type="PROSITE" id="PS50850"/>
    </source>
</evidence>
<dbReference type="OrthoDB" id="9814303at2"/>
<feature type="transmembrane region" description="Helical" evidence="8">
    <location>
        <begin position="171"/>
        <end position="190"/>
    </location>
</feature>
<comment type="caution">
    <text evidence="10">The sequence shown here is derived from an EMBL/GenBank/DDBJ whole genome shotgun (WGS) entry which is preliminary data.</text>
</comment>
<keyword evidence="11" id="KW-1185">Reference proteome</keyword>
<keyword evidence="7 8" id="KW-0472">Membrane</keyword>
<feature type="transmembrane region" description="Helical" evidence="8">
    <location>
        <begin position="110"/>
        <end position="132"/>
    </location>
</feature>
<name>A0A261SCS1_9BORD</name>
<dbReference type="PANTHER" id="PTHR43271:SF2">
    <property type="entry name" value="BLL2771 PROTEIN"/>
    <property type="match status" value="1"/>
</dbReference>
<feature type="transmembrane region" description="Helical" evidence="8">
    <location>
        <begin position="306"/>
        <end position="324"/>
    </location>
</feature>
<feature type="transmembrane region" description="Helical" evidence="8">
    <location>
        <begin position="344"/>
        <end position="366"/>
    </location>
</feature>
<evidence type="ECO:0000256" key="8">
    <source>
        <dbReference type="SAM" id="Phobius"/>
    </source>
</evidence>
<dbReference type="PANTHER" id="PTHR43271">
    <property type="entry name" value="BLL2771 PROTEIN"/>
    <property type="match status" value="1"/>
</dbReference>
<dbReference type="GO" id="GO:0022857">
    <property type="term" value="F:transmembrane transporter activity"/>
    <property type="evidence" value="ECO:0007669"/>
    <property type="project" value="InterPro"/>
</dbReference>
<keyword evidence="5 8" id="KW-0812">Transmembrane</keyword>
<feature type="transmembrane region" description="Helical" evidence="8">
    <location>
        <begin position="372"/>
        <end position="393"/>
    </location>
</feature>
<feature type="transmembrane region" description="Helical" evidence="8">
    <location>
        <begin position="57"/>
        <end position="74"/>
    </location>
</feature>
<evidence type="ECO:0000256" key="6">
    <source>
        <dbReference type="ARBA" id="ARBA00022989"/>
    </source>
</evidence>
<feature type="transmembrane region" description="Helical" evidence="8">
    <location>
        <begin position="251"/>
        <end position="273"/>
    </location>
</feature>
<keyword evidence="6 8" id="KW-1133">Transmembrane helix</keyword>
<sequence length="401" mass="40886">MSATASATPPAPAPVPHRIILVLAIAAFASACAFRICDPLLPQLSLEYGTSTGEAAGVVTIFAVAYGVFQFLFGPLGDRYGKYRTVTAAAFLCAVGSLGAALAPSLNGMLVARFLSGAAGAGIIPLAMAWIGDNVDYAQRQATLARFITGTIIGMAAGQLIGGLFADTIGWRAAFATLAAIYLAAGLLLMRLAPARAAAAQSGAPGLLAPIRSVLGYPWARAVLLTVFLEGALVFGVLAFVPTYVQQRFHLGPTASGAIGGLFAVGGIGYVLISRKLIDSLGEAGLVASGGLVLMVACALYALGPAWTWCAVGSLLSGFGYYLVHSTLQTNATQMAPSRRGTAVALFACCLFLGQSAGVALAAALVQRVDPQWLFGGTAVLLPLLGGCFSRALKRRAGSAA</sequence>
<comment type="subcellular location">
    <subcellularLocation>
        <location evidence="1">Cell membrane</location>
        <topology evidence="1">Multi-pass membrane protein</topology>
    </subcellularLocation>
</comment>
<dbReference type="InterPro" id="IPR020846">
    <property type="entry name" value="MFS_dom"/>
</dbReference>
<feature type="transmembrane region" description="Helical" evidence="8">
    <location>
        <begin position="86"/>
        <end position="104"/>
    </location>
</feature>
<dbReference type="Proteomes" id="UP000216020">
    <property type="component" value="Unassembled WGS sequence"/>
</dbReference>
<dbReference type="AlphaFoldDB" id="A0A261SCS1"/>
<feature type="transmembrane region" description="Helical" evidence="8">
    <location>
        <begin position="222"/>
        <end position="245"/>
    </location>
</feature>
<gene>
    <name evidence="10" type="ORF">CAL29_15535</name>
</gene>
<evidence type="ECO:0000313" key="11">
    <source>
        <dbReference type="Proteomes" id="UP000216020"/>
    </source>
</evidence>
<dbReference type="Gene3D" id="1.20.1250.20">
    <property type="entry name" value="MFS general substrate transporter like domains"/>
    <property type="match status" value="1"/>
</dbReference>
<evidence type="ECO:0000256" key="3">
    <source>
        <dbReference type="ARBA" id="ARBA00022448"/>
    </source>
</evidence>
<dbReference type="CDD" id="cd17324">
    <property type="entry name" value="MFS_NepI_like"/>
    <property type="match status" value="1"/>
</dbReference>
<feature type="transmembrane region" description="Helical" evidence="8">
    <location>
        <begin position="144"/>
        <end position="165"/>
    </location>
</feature>
<feature type="transmembrane region" description="Helical" evidence="8">
    <location>
        <begin position="280"/>
        <end position="300"/>
    </location>
</feature>
<dbReference type="InterPro" id="IPR036259">
    <property type="entry name" value="MFS_trans_sf"/>
</dbReference>
<dbReference type="SUPFAM" id="SSF103473">
    <property type="entry name" value="MFS general substrate transporter"/>
    <property type="match status" value="1"/>
</dbReference>
<evidence type="ECO:0000256" key="2">
    <source>
        <dbReference type="ARBA" id="ARBA00008335"/>
    </source>
</evidence>
<dbReference type="EMBL" id="NEVM01000002">
    <property type="protein sequence ID" value="OZI34871.1"/>
    <property type="molecule type" value="Genomic_DNA"/>
</dbReference>
<organism evidence="10 11">
    <name type="scientific">Bordetella genomosp. 10</name>
    <dbReference type="NCBI Taxonomy" id="1416804"/>
    <lineage>
        <taxon>Bacteria</taxon>
        <taxon>Pseudomonadati</taxon>
        <taxon>Pseudomonadota</taxon>
        <taxon>Betaproteobacteria</taxon>
        <taxon>Burkholderiales</taxon>
        <taxon>Alcaligenaceae</taxon>
        <taxon>Bordetella</taxon>
    </lineage>
</organism>
<dbReference type="Pfam" id="PF07690">
    <property type="entry name" value="MFS_1"/>
    <property type="match status" value="1"/>
</dbReference>
<evidence type="ECO:0000313" key="10">
    <source>
        <dbReference type="EMBL" id="OZI34871.1"/>
    </source>
</evidence>
<dbReference type="RefSeq" id="WP_094853861.1">
    <property type="nucleotide sequence ID" value="NZ_NEVM01000002.1"/>
</dbReference>
<proteinExistence type="inferred from homology"/>
<dbReference type="InterPro" id="IPR011701">
    <property type="entry name" value="MFS"/>
</dbReference>
<reference evidence="11" key="1">
    <citation type="submission" date="2017-05" db="EMBL/GenBank/DDBJ databases">
        <title>Complete and WGS of Bordetella genogroups.</title>
        <authorList>
            <person name="Spilker T."/>
            <person name="Lipuma J."/>
        </authorList>
    </citation>
    <scope>NUCLEOTIDE SEQUENCE [LARGE SCALE GENOMIC DNA]</scope>
    <source>
        <strain evidence="11">AU16122</strain>
    </source>
</reference>
<dbReference type="PROSITE" id="PS50850">
    <property type="entry name" value="MFS"/>
    <property type="match status" value="1"/>
</dbReference>
<evidence type="ECO:0000256" key="5">
    <source>
        <dbReference type="ARBA" id="ARBA00022692"/>
    </source>
</evidence>
<evidence type="ECO:0000256" key="7">
    <source>
        <dbReference type="ARBA" id="ARBA00023136"/>
    </source>
</evidence>
<evidence type="ECO:0000256" key="1">
    <source>
        <dbReference type="ARBA" id="ARBA00004651"/>
    </source>
</evidence>